<sequence>MPEVHFIGHTLKSHGSKLLRVHMHDWLILIVIAAIDAGLNAIEPFHRYVNSDMMTYLKYPLKIPDTVPMWAVPIIAVILPCVIFLLYYFYKRDVYDLHYAVLGLLYSVLVSGVVTDSIKDAVGRPRPNFFYRCFPDGVGVFDPLNGDVICTGDKKLVKEGYKSFPSGHSSWSFAGLGFLSWYLCGKIEVFDRRGHAAKLCIVLLPYLFATLVAISRVDDYWHHFTDVIAGSMIGILVSSFCYLQFFPFPHDINGWATHAFIRVSEENGFHSSYNRGQFDASPDLDDVENGRRY</sequence>
<dbReference type="GO" id="GO:0008195">
    <property type="term" value="F:phosphatidate phosphatase activity"/>
    <property type="evidence" value="ECO:0007669"/>
    <property type="project" value="UniProtKB-ARBA"/>
</dbReference>
<evidence type="ECO:0000256" key="2">
    <source>
        <dbReference type="ARBA" id="ARBA00008816"/>
    </source>
</evidence>
<dbReference type="InterPro" id="IPR036938">
    <property type="entry name" value="PAP2/HPO_sf"/>
</dbReference>
<comment type="caution">
    <text evidence="9">The sequence shown here is derived from an EMBL/GenBank/DDBJ whole genome shotgun (WGS) entry which is preliminary data.</text>
</comment>
<evidence type="ECO:0000256" key="4">
    <source>
        <dbReference type="ARBA" id="ARBA00022801"/>
    </source>
</evidence>
<feature type="transmembrane region" description="Helical" evidence="7">
    <location>
        <begin position="97"/>
        <end position="115"/>
    </location>
</feature>
<dbReference type="SUPFAM" id="SSF48317">
    <property type="entry name" value="Acid phosphatase/Vanadium-dependent haloperoxidase"/>
    <property type="match status" value="1"/>
</dbReference>
<keyword evidence="3 7" id="KW-0812">Transmembrane</keyword>
<evidence type="ECO:0000313" key="10">
    <source>
        <dbReference type="Proteomes" id="UP001604277"/>
    </source>
</evidence>
<dbReference type="SMART" id="SM00014">
    <property type="entry name" value="acidPPc"/>
    <property type="match status" value="1"/>
</dbReference>
<dbReference type="GO" id="GO:0016020">
    <property type="term" value="C:membrane"/>
    <property type="evidence" value="ECO:0007669"/>
    <property type="project" value="UniProtKB-SubCell"/>
</dbReference>
<protein>
    <submittedName>
        <fullName evidence="9">Lipid phosphate phosphatase 2</fullName>
    </submittedName>
</protein>
<accession>A0ABD1R0Z2</accession>
<dbReference type="Proteomes" id="UP001604277">
    <property type="component" value="Unassembled WGS sequence"/>
</dbReference>
<evidence type="ECO:0000256" key="1">
    <source>
        <dbReference type="ARBA" id="ARBA00004141"/>
    </source>
</evidence>
<feature type="domain" description="Phosphatidic acid phosphatase type 2/haloperoxidase" evidence="8">
    <location>
        <begin position="102"/>
        <end position="242"/>
    </location>
</feature>
<feature type="transmembrane region" description="Helical" evidence="7">
    <location>
        <begin position="220"/>
        <end position="243"/>
    </location>
</feature>
<dbReference type="AlphaFoldDB" id="A0ABD1R0Z2"/>
<dbReference type="Gene3D" id="1.20.144.10">
    <property type="entry name" value="Phosphatidic acid phosphatase type 2/haloperoxidase"/>
    <property type="match status" value="1"/>
</dbReference>
<comment type="similarity">
    <text evidence="2">Belongs to the PA-phosphatase related phosphoesterase family.</text>
</comment>
<feature type="transmembrane region" description="Helical" evidence="7">
    <location>
        <begin position="168"/>
        <end position="184"/>
    </location>
</feature>
<feature type="transmembrane region" description="Helical" evidence="7">
    <location>
        <begin position="69"/>
        <end position="90"/>
    </location>
</feature>
<dbReference type="PANTHER" id="PTHR10165">
    <property type="entry name" value="LIPID PHOSPHATE PHOSPHATASE"/>
    <property type="match status" value="1"/>
</dbReference>
<proteinExistence type="inferred from homology"/>
<evidence type="ECO:0000256" key="6">
    <source>
        <dbReference type="ARBA" id="ARBA00023136"/>
    </source>
</evidence>
<feature type="transmembrane region" description="Helical" evidence="7">
    <location>
        <begin position="26"/>
        <end position="49"/>
    </location>
</feature>
<keyword evidence="6 7" id="KW-0472">Membrane</keyword>
<dbReference type="InterPro" id="IPR000326">
    <property type="entry name" value="PAP2/HPO"/>
</dbReference>
<dbReference type="InterPro" id="IPR043216">
    <property type="entry name" value="PAP-like"/>
</dbReference>
<keyword evidence="4" id="KW-0378">Hydrolase</keyword>
<dbReference type="PANTHER" id="PTHR10165:SF91">
    <property type="entry name" value="LIPID PHOSPHATE PHOSPHATASE-LIKE PROTEIN"/>
    <property type="match status" value="1"/>
</dbReference>
<dbReference type="EMBL" id="JBFOLJ010000013">
    <property type="protein sequence ID" value="KAL2482053.1"/>
    <property type="molecule type" value="Genomic_DNA"/>
</dbReference>
<keyword evidence="5 7" id="KW-1133">Transmembrane helix</keyword>
<evidence type="ECO:0000259" key="8">
    <source>
        <dbReference type="SMART" id="SM00014"/>
    </source>
</evidence>
<comment type="subcellular location">
    <subcellularLocation>
        <location evidence="1">Membrane</location>
        <topology evidence="1">Multi-pass membrane protein</topology>
    </subcellularLocation>
</comment>
<gene>
    <name evidence="9" type="ORF">Fot_43497</name>
</gene>
<evidence type="ECO:0000313" key="9">
    <source>
        <dbReference type="EMBL" id="KAL2482053.1"/>
    </source>
</evidence>
<dbReference type="FunFam" id="1.20.144.10:FF:000001">
    <property type="entry name" value="Lipid phosphate phosphatase 2"/>
    <property type="match status" value="1"/>
</dbReference>
<feature type="transmembrane region" description="Helical" evidence="7">
    <location>
        <begin position="196"/>
        <end position="214"/>
    </location>
</feature>
<name>A0ABD1R0Z2_9LAMI</name>
<reference evidence="10" key="1">
    <citation type="submission" date="2024-07" db="EMBL/GenBank/DDBJ databases">
        <title>Two chromosome-level genome assemblies of Korean endemic species Abeliophyllum distichum and Forsythia ovata (Oleaceae).</title>
        <authorList>
            <person name="Jang H."/>
        </authorList>
    </citation>
    <scope>NUCLEOTIDE SEQUENCE [LARGE SCALE GENOMIC DNA]</scope>
</reference>
<dbReference type="CDD" id="cd03390">
    <property type="entry name" value="PAP2_containing_1_like"/>
    <property type="match status" value="1"/>
</dbReference>
<organism evidence="9 10">
    <name type="scientific">Forsythia ovata</name>
    <dbReference type="NCBI Taxonomy" id="205694"/>
    <lineage>
        <taxon>Eukaryota</taxon>
        <taxon>Viridiplantae</taxon>
        <taxon>Streptophyta</taxon>
        <taxon>Embryophyta</taxon>
        <taxon>Tracheophyta</taxon>
        <taxon>Spermatophyta</taxon>
        <taxon>Magnoliopsida</taxon>
        <taxon>eudicotyledons</taxon>
        <taxon>Gunneridae</taxon>
        <taxon>Pentapetalae</taxon>
        <taxon>asterids</taxon>
        <taxon>lamiids</taxon>
        <taxon>Lamiales</taxon>
        <taxon>Oleaceae</taxon>
        <taxon>Forsythieae</taxon>
        <taxon>Forsythia</taxon>
    </lineage>
</organism>
<evidence type="ECO:0000256" key="5">
    <source>
        <dbReference type="ARBA" id="ARBA00022989"/>
    </source>
</evidence>
<evidence type="ECO:0000256" key="3">
    <source>
        <dbReference type="ARBA" id="ARBA00022692"/>
    </source>
</evidence>
<evidence type="ECO:0000256" key="7">
    <source>
        <dbReference type="SAM" id="Phobius"/>
    </source>
</evidence>
<dbReference type="Pfam" id="PF01569">
    <property type="entry name" value="PAP2"/>
    <property type="match status" value="1"/>
</dbReference>
<keyword evidence="10" id="KW-1185">Reference proteome</keyword>